<evidence type="ECO:0000256" key="2">
    <source>
        <dbReference type="ARBA" id="ARBA00012438"/>
    </source>
</evidence>
<dbReference type="RefSeq" id="WP_192375333.1">
    <property type="nucleotide sequence ID" value="NZ_CAJHIV010000001.1"/>
</dbReference>
<dbReference type="Pfam" id="PF00512">
    <property type="entry name" value="HisKA"/>
    <property type="match status" value="1"/>
</dbReference>
<keyword evidence="8" id="KW-0812">Transmembrane</keyword>
<dbReference type="InterPro" id="IPR000014">
    <property type="entry name" value="PAS"/>
</dbReference>
<protein>
    <recommendedName>
        <fullName evidence="2">histidine kinase</fullName>
        <ecNumber evidence="2">2.7.13.3</ecNumber>
    </recommendedName>
</protein>
<dbReference type="Proteomes" id="UP000652176">
    <property type="component" value="Unassembled WGS sequence"/>
</dbReference>
<keyword evidence="4" id="KW-0808">Transferase</keyword>
<dbReference type="InterPro" id="IPR001789">
    <property type="entry name" value="Sig_transdc_resp-reg_receiver"/>
</dbReference>
<feature type="domain" description="Histidine kinase" evidence="9">
    <location>
        <begin position="509"/>
        <end position="727"/>
    </location>
</feature>
<feature type="transmembrane region" description="Helical" evidence="8">
    <location>
        <begin position="197"/>
        <end position="215"/>
    </location>
</feature>
<keyword evidence="8" id="KW-0472">Membrane</keyword>
<feature type="modified residue" description="4-aspartylphosphate" evidence="6">
    <location>
        <position position="804"/>
    </location>
</feature>
<feature type="transmembrane region" description="Helical" evidence="8">
    <location>
        <begin position="162"/>
        <end position="185"/>
    </location>
</feature>
<organism evidence="13 14">
    <name type="scientific">Methylomonas albis</name>
    <dbReference type="NCBI Taxonomy" id="1854563"/>
    <lineage>
        <taxon>Bacteria</taxon>
        <taxon>Pseudomonadati</taxon>
        <taxon>Pseudomonadota</taxon>
        <taxon>Gammaproteobacteria</taxon>
        <taxon>Methylococcales</taxon>
        <taxon>Methylococcaceae</taxon>
        <taxon>Methylomonas</taxon>
    </lineage>
</organism>
<dbReference type="PROSITE" id="PS50113">
    <property type="entry name" value="PAC"/>
    <property type="match status" value="1"/>
</dbReference>
<sequence>MHRRQPMPAISKIVLSAGILGVVIGTLGIRLSTDISWIRFFDNMHWTSGTVSSAILGCLSLKRAAPADAKSVFWFTLGLSGYAVGQIFWDIQTAIAYANFPAPSDLLYLWLGPCIAIGLLLEIRGHTVAAERKTIWLDALTLTVAMLTLILALYLPKRGETALLPLLILIAYPATLFGAASLALTMMPVLRQRPNSSLLLFLIGLIITGLSWMRWNFMALDGTAIDGAWFNISFSVAVLLIGFSLTSWNIDDNTDPSWDRWCEGMLRLFPLLTVVMASLAVVFSHTLNNLPFIVQTAADIGSVIVVVLAMIRQGALLKDRDALLLAQLALVTSKRELAVERSQLKSLVCAIPDLVWLKDPEGIYLNCNPRFETFFGAAESQIIGKTDYDFIDRELADFFRGHDRIAMEANKPCSNEEWLTFVASGYHGLFETIKTPMRDEAGALIGVLGVARDITERKRLEEELKRTGEELRHYKDHLEETVLQRTEELLLARDAAESANKAKSVFLANMSHELRTPLNAILGFSNMMRQDAQLNPSQSENLNIINRSGEHLLKLINDVLEMAKIEADRLELNMAPFDLGAMVRDVTEMMQIRAREKSLRLELDQSSEFPRYINSDEARIRQILTNLITNAIKFTDQGEISVRLGVRQNKRSHLQIEVEDSGVGIPQEEQTRIFEPFVQLGEHAINQGTGLGLTITRQFVNLLGGQITLDSTPGKGSLFRVELPVELADANQILHSKHLDASELVELAPGQPRYRILIVEDQRENQLLLNRLMTQLGLETNIAENGKQGIEVFQSWQPDLIWMDKQMPVMDGIEATQYIRRLPDGQMVKIVAVTASAFMEQQQEMLDAGMDDFVRKPYRFDEIYACLARQLSLEYVYTSQHAMEEMPATEQIVDMLARLPLELRIELRYELICLNSDNIIEIIQRIAGIDATLARTLSKPAESFDYPAILQWLDESEQL</sequence>
<dbReference type="InterPro" id="IPR004358">
    <property type="entry name" value="Sig_transdc_His_kin-like_C"/>
</dbReference>
<dbReference type="InterPro" id="IPR036097">
    <property type="entry name" value="HisK_dim/P_sf"/>
</dbReference>
<dbReference type="SUPFAM" id="SSF47384">
    <property type="entry name" value="Homodimeric domain of signal transducing histidine kinase"/>
    <property type="match status" value="1"/>
</dbReference>
<dbReference type="Pfam" id="PF02518">
    <property type="entry name" value="HATPase_c"/>
    <property type="match status" value="1"/>
</dbReference>
<dbReference type="SMART" id="SM00091">
    <property type="entry name" value="PAS"/>
    <property type="match status" value="1"/>
</dbReference>
<evidence type="ECO:0000256" key="7">
    <source>
        <dbReference type="SAM" id="Coils"/>
    </source>
</evidence>
<evidence type="ECO:0000256" key="4">
    <source>
        <dbReference type="ARBA" id="ARBA00022679"/>
    </source>
</evidence>
<dbReference type="SMART" id="SM00448">
    <property type="entry name" value="REC"/>
    <property type="match status" value="1"/>
</dbReference>
<reference evidence="13 14" key="1">
    <citation type="submission" date="2020-09" db="EMBL/GenBank/DDBJ databases">
        <title>Methylomonas albis sp. nov. and Methylomonas fluvii sp. nov.: Two cold-adapted methanotrophs from the River Elbe and an amended description of Methylovulum psychrotolerans strain Eb1.</title>
        <authorList>
            <person name="Bussmann I.K."/>
            <person name="Klings K.-W."/>
            <person name="Warnstedt J."/>
            <person name="Hoppert M."/>
            <person name="Saborowski A."/>
            <person name="Horn F."/>
            <person name="Liebner S."/>
        </authorList>
    </citation>
    <scope>NUCLEOTIDE SEQUENCE [LARGE SCALE GENOMIC DNA]</scope>
    <source>
        <strain evidence="13 14">EbA</strain>
    </source>
</reference>
<dbReference type="SMART" id="SM00388">
    <property type="entry name" value="HisKA"/>
    <property type="match status" value="1"/>
</dbReference>
<feature type="transmembrane region" description="Helical" evidence="8">
    <location>
        <begin position="73"/>
        <end position="100"/>
    </location>
</feature>
<dbReference type="EC" id="2.7.13.3" evidence="2"/>
<dbReference type="PROSITE" id="PS50110">
    <property type="entry name" value="RESPONSE_REGULATORY"/>
    <property type="match status" value="1"/>
</dbReference>
<dbReference type="Pfam" id="PF00072">
    <property type="entry name" value="Response_reg"/>
    <property type="match status" value="1"/>
</dbReference>
<dbReference type="CDD" id="cd17546">
    <property type="entry name" value="REC_hyHK_CKI1_RcsC-like"/>
    <property type="match status" value="1"/>
</dbReference>
<dbReference type="PROSITE" id="PS50112">
    <property type="entry name" value="PAS"/>
    <property type="match status" value="1"/>
</dbReference>
<dbReference type="SUPFAM" id="SSF55874">
    <property type="entry name" value="ATPase domain of HSP90 chaperone/DNA topoisomerase II/histidine kinase"/>
    <property type="match status" value="1"/>
</dbReference>
<comment type="caution">
    <text evidence="13">The sequence shown here is derived from an EMBL/GenBank/DDBJ whole genome shotgun (WGS) entry which is preliminary data.</text>
</comment>
<dbReference type="InterPro" id="IPR035965">
    <property type="entry name" value="PAS-like_dom_sf"/>
</dbReference>
<name>A0ABR9D2G9_9GAMM</name>
<dbReference type="InterPro" id="IPR000700">
    <property type="entry name" value="PAS-assoc_C"/>
</dbReference>
<dbReference type="Pfam" id="PF08448">
    <property type="entry name" value="PAS_4"/>
    <property type="match status" value="1"/>
</dbReference>
<keyword evidence="7" id="KW-0175">Coiled coil</keyword>
<evidence type="ECO:0000256" key="1">
    <source>
        <dbReference type="ARBA" id="ARBA00000085"/>
    </source>
</evidence>
<accession>A0ABR9D2G9</accession>
<dbReference type="Gene3D" id="3.30.565.10">
    <property type="entry name" value="Histidine kinase-like ATPase, C-terminal domain"/>
    <property type="match status" value="1"/>
</dbReference>
<dbReference type="PRINTS" id="PR00344">
    <property type="entry name" value="BCTRLSENSOR"/>
</dbReference>
<keyword evidence="3 6" id="KW-0597">Phosphoprotein</keyword>
<dbReference type="Gene3D" id="3.40.50.2300">
    <property type="match status" value="1"/>
</dbReference>
<dbReference type="SUPFAM" id="SSF52172">
    <property type="entry name" value="CheY-like"/>
    <property type="match status" value="1"/>
</dbReference>
<dbReference type="Gene3D" id="1.10.287.130">
    <property type="match status" value="1"/>
</dbReference>
<dbReference type="InterPro" id="IPR005467">
    <property type="entry name" value="His_kinase_dom"/>
</dbReference>
<keyword evidence="8" id="KW-1133">Transmembrane helix</keyword>
<dbReference type="InterPro" id="IPR036890">
    <property type="entry name" value="HATPase_C_sf"/>
</dbReference>
<keyword evidence="5" id="KW-0418">Kinase</keyword>
<feature type="transmembrane region" description="Helical" evidence="8">
    <location>
        <begin position="106"/>
        <end position="123"/>
    </location>
</feature>
<dbReference type="SUPFAM" id="SSF55785">
    <property type="entry name" value="PYP-like sensor domain (PAS domain)"/>
    <property type="match status" value="1"/>
</dbReference>
<dbReference type="NCBIfam" id="TIGR00229">
    <property type="entry name" value="sensory_box"/>
    <property type="match status" value="1"/>
</dbReference>
<feature type="domain" description="PAC" evidence="12">
    <location>
        <begin position="414"/>
        <end position="466"/>
    </location>
</feature>
<feature type="transmembrane region" description="Helical" evidence="8">
    <location>
        <begin position="227"/>
        <end position="248"/>
    </location>
</feature>
<dbReference type="InterPro" id="IPR011006">
    <property type="entry name" value="CheY-like_superfamily"/>
</dbReference>
<evidence type="ECO:0000259" key="9">
    <source>
        <dbReference type="PROSITE" id="PS50109"/>
    </source>
</evidence>
<evidence type="ECO:0000256" key="8">
    <source>
        <dbReference type="SAM" id="Phobius"/>
    </source>
</evidence>
<feature type="transmembrane region" description="Helical" evidence="8">
    <location>
        <begin position="268"/>
        <end position="286"/>
    </location>
</feature>
<dbReference type="Gene3D" id="3.30.450.20">
    <property type="entry name" value="PAS domain"/>
    <property type="match status" value="1"/>
</dbReference>
<dbReference type="EMBL" id="JACXSS010000001">
    <property type="protein sequence ID" value="MBD9357026.1"/>
    <property type="molecule type" value="Genomic_DNA"/>
</dbReference>
<feature type="transmembrane region" description="Helical" evidence="8">
    <location>
        <begin position="44"/>
        <end position="61"/>
    </location>
</feature>
<evidence type="ECO:0000259" key="10">
    <source>
        <dbReference type="PROSITE" id="PS50110"/>
    </source>
</evidence>
<evidence type="ECO:0000259" key="11">
    <source>
        <dbReference type="PROSITE" id="PS50112"/>
    </source>
</evidence>
<dbReference type="CDD" id="cd00130">
    <property type="entry name" value="PAS"/>
    <property type="match status" value="1"/>
</dbReference>
<dbReference type="CDD" id="cd16922">
    <property type="entry name" value="HATPase_EvgS-ArcB-TorS-like"/>
    <property type="match status" value="1"/>
</dbReference>
<dbReference type="PROSITE" id="PS50109">
    <property type="entry name" value="HIS_KIN"/>
    <property type="match status" value="1"/>
</dbReference>
<dbReference type="CDD" id="cd00082">
    <property type="entry name" value="HisKA"/>
    <property type="match status" value="1"/>
</dbReference>
<feature type="domain" description="Response regulatory" evidence="10">
    <location>
        <begin position="755"/>
        <end position="871"/>
    </location>
</feature>
<dbReference type="PANTHER" id="PTHR43047:SF72">
    <property type="entry name" value="OSMOSENSING HISTIDINE PROTEIN KINASE SLN1"/>
    <property type="match status" value="1"/>
</dbReference>
<feature type="transmembrane region" description="Helical" evidence="8">
    <location>
        <begin position="135"/>
        <end position="156"/>
    </location>
</feature>
<evidence type="ECO:0000256" key="5">
    <source>
        <dbReference type="ARBA" id="ARBA00022777"/>
    </source>
</evidence>
<comment type="catalytic activity">
    <reaction evidence="1">
        <text>ATP + protein L-histidine = ADP + protein N-phospho-L-histidine.</text>
        <dbReference type="EC" id="2.7.13.3"/>
    </reaction>
</comment>
<dbReference type="InterPro" id="IPR003661">
    <property type="entry name" value="HisK_dim/P_dom"/>
</dbReference>
<dbReference type="InterPro" id="IPR003594">
    <property type="entry name" value="HATPase_dom"/>
</dbReference>
<keyword evidence="14" id="KW-1185">Reference proteome</keyword>
<evidence type="ECO:0000256" key="3">
    <source>
        <dbReference type="ARBA" id="ARBA00022553"/>
    </source>
</evidence>
<proteinExistence type="predicted"/>
<dbReference type="PANTHER" id="PTHR43047">
    <property type="entry name" value="TWO-COMPONENT HISTIDINE PROTEIN KINASE"/>
    <property type="match status" value="1"/>
</dbReference>
<feature type="transmembrane region" description="Helical" evidence="8">
    <location>
        <begin position="12"/>
        <end position="32"/>
    </location>
</feature>
<feature type="coiled-coil region" evidence="7">
    <location>
        <begin position="450"/>
        <end position="477"/>
    </location>
</feature>
<evidence type="ECO:0000313" key="13">
    <source>
        <dbReference type="EMBL" id="MBD9357026.1"/>
    </source>
</evidence>
<evidence type="ECO:0000313" key="14">
    <source>
        <dbReference type="Proteomes" id="UP000652176"/>
    </source>
</evidence>
<evidence type="ECO:0000256" key="6">
    <source>
        <dbReference type="PROSITE-ProRule" id="PRU00169"/>
    </source>
</evidence>
<evidence type="ECO:0000259" key="12">
    <source>
        <dbReference type="PROSITE" id="PS50113"/>
    </source>
</evidence>
<gene>
    <name evidence="13" type="ORF">IE877_14255</name>
</gene>
<dbReference type="InterPro" id="IPR013656">
    <property type="entry name" value="PAS_4"/>
</dbReference>
<dbReference type="SMART" id="SM00387">
    <property type="entry name" value="HATPase_c"/>
    <property type="match status" value="1"/>
</dbReference>
<feature type="domain" description="PAS" evidence="11">
    <location>
        <begin position="340"/>
        <end position="410"/>
    </location>
</feature>